<keyword evidence="4" id="KW-0539">Nucleus</keyword>
<evidence type="ECO:0000259" key="6">
    <source>
        <dbReference type="PROSITE" id="PS50918"/>
    </source>
</evidence>
<keyword evidence="10" id="KW-1185">Reference proteome</keyword>
<dbReference type="PROSITE" id="PS51879">
    <property type="entry name" value="RST"/>
    <property type="match status" value="1"/>
</dbReference>
<dbReference type="InterPro" id="IPR057823">
    <property type="entry name" value="WWE_RCD1"/>
</dbReference>
<feature type="domain" description="WWE" evidence="6">
    <location>
        <begin position="71"/>
        <end position="146"/>
    </location>
</feature>
<keyword evidence="3" id="KW-0346">Stress response</keyword>
<dbReference type="InParanoid" id="A0A2R6Q3A3"/>
<dbReference type="STRING" id="1590841.A0A2R6Q3A3"/>
<feature type="domain" description="PARP catalytic" evidence="7">
    <location>
        <begin position="252"/>
        <end position="468"/>
    </location>
</feature>
<sequence length="622" mass="71193">MESKCVKVLGNSHRDIRRRRANRCAANIIDAAHKVLSLQPKRNSLLTRLGKRKRFVCNSKCGLHLRKSLLTNYSNLRKSGLPQRLLFYQNGEWKDYPWEIVELVRKDFQMKKAAIEVQFNGFHLMLDILYMMQVDMRTGSQKPIAWIDEAGSCFFPQLYSTNGGVCDSNHYELEKGVESMFVERNGTPKIKLHLQIEVNGVNGYNLEECVEESNLCSKRIKIEHKPSENDYELGVNDNYSRKSGAKREDVVDEVQQIGENLSLNSQDIFETVSLDYVRNMFIEGMKPFSDANILSINRCSSPMMQSRWEIFQKQVEIAQKYRVNPNVRYAWLASTKDALSSIMTYGLAHCGPKVQSPYGVGVHLTSLKCALTSSAIYCDVDENDIRHMMFCRVILGNMEPVHPGSKQYHPSSDNFDSGVDDLQNPSHYTIWNMNMNTYIYPEYVVSFKMSHSAGEALGGKESRYDIPGFATCHGREVQLQLDLSSVETERNCHPCQDFEDESQRKAPSIGSSTSKTPKSPWMSFAMLFDAISNKIAPKDMKLVNFHYNLFRSKKISRDDFIRKLRLIVGDHLLRSTITGLQCKLPSSFTCLPKDPRRRNDIVEAVYPGYYLVAIKFLFCCFA</sequence>
<dbReference type="GO" id="GO:0005634">
    <property type="term" value="C:nucleus"/>
    <property type="evidence" value="ECO:0007669"/>
    <property type="project" value="UniProtKB-SubCell"/>
</dbReference>
<dbReference type="InterPro" id="IPR004170">
    <property type="entry name" value="WWE_dom"/>
</dbReference>
<dbReference type="PANTHER" id="PTHR32263">
    <property type="entry name" value="INACTIVE POLY [ADP-RIBOSE] POLYMERASE SRO4-RELATED"/>
    <property type="match status" value="1"/>
</dbReference>
<dbReference type="Proteomes" id="UP000241394">
    <property type="component" value="Chromosome LG20"/>
</dbReference>
<evidence type="ECO:0000256" key="4">
    <source>
        <dbReference type="ARBA" id="ARBA00023242"/>
    </source>
</evidence>
<dbReference type="AlphaFoldDB" id="A0A2R6Q3A3"/>
<dbReference type="InterPro" id="IPR012317">
    <property type="entry name" value="Poly(ADP-ribose)pol_cat_dom"/>
</dbReference>
<evidence type="ECO:0000259" key="7">
    <source>
        <dbReference type="PROSITE" id="PS51059"/>
    </source>
</evidence>
<comment type="caution">
    <text evidence="9">The sequence shown here is derived from an EMBL/GenBank/DDBJ whole genome shotgun (WGS) entry which is preliminary data.</text>
</comment>
<evidence type="ECO:0000313" key="10">
    <source>
        <dbReference type="Proteomes" id="UP000241394"/>
    </source>
</evidence>
<dbReference type="PROSITE" id="PS51059">
    <property type="entry name" value="PARP_CATALYTIC"/>
    <property type="match status" value="1"/>
</dbReference>
<reference evidence="10" key="2">
    <citation type="journal article" date="2018" name="BMC Genomics">
        <title>A manually annotated Actinidia chinensis var. chinensis (kiwifruit) genome highlights the challenges associated with draft genomes and gene prediction in plants.</title>
        <authorList>
            <person name="Pilkington S.M."/>
            <person name="Crowhurst R."/>
            <person name="Hilario E."/>
            <person name="Nardozza S."/>
            <person name="Fraser L."/>
            <person name="Peng Y."/>
            <person name="Gunaseelan K."/>
            <person name="Simpson R."/>
            <person name="Tahir J."/>
            <person name="Deroles S.C."/>
            <person name="Templeton K."/>
            <person name="Luo Z."/>
            <person name="Davy M."/>
            <person name="Cheng C."/>
            <person name="McNeilage M."/>
            <person name="Scaglione D."/>
            <person name="Liu Y."/>
            <person name="Zhang Q."/>
            <person name="Datson P."/>
            <person name="De Silva N."/>
            <person name="Gardiner S.E."/>
            <person name="Bassett H."/>
            <person name="Chagne D."/>
            <person name="McCallum J."/>
            <person name="Dzierzon H."/>
            <person name="Deng C."/>
            <person name="Wang Y.Y."/>
            <person name="Barron L."/>
            <person name="Manako K."/>
            <person name="Bowen J."/>
            <person name="Foster T.M."/>
            <person name="Erridge Z.A."/>
            <person name="Tiffin H."/>
            <person name="Waite C.N."/>
            <person name="Davies K.M."/>
            <person name="Grierson E.P."/>
            <person name="Laing W.A."/>
            <person name="Kirk R."/>
            <person name="Chen X."/>
            <person name="Wood M."/>
            <person name="Montefiori M."/>
            <person name="Brummell D.A."/>
            <person name="Schwinn K.E."/>
            <person name="Catanach A."/>
            <person name="Fullerton C."/>
            <person name="Li D."/>
            <person name="Meiyalaghan S."/>
            <person name="Nieuwenhuizen N."/>
            <person name="Read N."/>
            <person name="Prakash R."/>
            <person name="Hunter D."/>
            <person name="Zhang H."/>
            <person name="McKenzie M."/>
            <person name="Knabel M."/>
            <person name="Harris A."/>
            <person name="Allan A.C."/>
            <person name="Gleave A."/>
            <person name="Chen A."/>
            <person name="Janssen B.J."/>
            <person name="Plunkett B."/>
            <person name="Ampomah-Dwamena C."/>
            <person name="Voogd C."/>
            <person name="Leif D."/>
            <person name="Lafferty D."/>
            <person name="Souleyre E.J.F."/>
            <person name="Varkonyi-Gasic E."/>
            <person name="Gambi F."/>
            <person name="Hanley J."/>
            <person name="Yao J.L."/>
            <person name="Cheung J."/>
            <person name="David K.M."/>
            <person name="Warren B."/>
            <person name="Marsh K."/>
            <person name="Snowden K.C."/>
            <person name="Lin-Wang K."/>
            <person name="Brian L."/>
            <person name="Martinez-Sanchez M."/>
            <person name="Wang M."/>
            <person name="Ileperuma N."/>
            <person name="Macnee N."/>
            <person name="Campin R."/>
            <person name="McAtee P."/>
            <person name="Drummond R.S.M."/>
            <person name="Espley R.V."/>
            <person name="Ireland H.S."/>
            <person name="Wu R."/>
            <person name="Atkinson R.G."/>
            <person name="Karunairetnam S."/>
            <person name="Bulley S."/>
            <person name="Chunkath S."/>
            <person name="Hanley Z."/>
            <person name="Storey R."/>
            <person name="Thrimawithana A.H."/>
            <person name="Thomson S."/>
            <person name="David C."/>
            <person name="Testolin R."/>
            <person name="Huang H."/>
            <person name="Hellens R.P."/>
            <person name="Schaffer R.J."/>
        </authorList>
    </citation>
    <scope>NUCLEOTIDE SEQUENCE [LARGE SCALE GENOMIC DNA]</scope>
    <source>
        <strain evidence="10">cv. Red5</strain>
    </source>
</reference>
<dbReference type="Gene3D" id="3.90.228.10">
    <property type="match status" value="1"/>
</dbReference>
<accession>A0A2R6Q3A3</accession>
<dbReference type="EMBL" id="NKQK01000020">
    <property type="protein sequence ID" value="PSS01346.1"/>
    <property type="molecule type" value="Genomic_DNA"/>
</dbReference>
<dbReference type="SUPFAM" id="SSF56399">
    <property type="entry name" value="ADP-ribosylation"/>
    <property type="match status" value="1"/>
</dbReference>
<protein>
    <submittedName>
        <fullName evidence="9">Inactive poly [ADP-ribose] polymerase</fullName>
    </submittedName>
</protein>
<proteinExistence type="predicted"/>
<evidence type="ECO:0000256" key="5">
    <source>
        <dbReference type="SAM" id="MobiDB-lite"/>
    </source>
</evidence>
<name>A0A2R6Q3A3_ACTCC</name>
<feature type="region of interest" description="Disordered" evidence="5">
    <location>
        <begin position="496"/>
        <end position="517"/>
    </location>
</feature>
<evidence type="ECO:0000313" key="9">
    <source>
        <dbReference type="EMBL" id="PSS01346.1"/>
    </source>
</evidence>
<dbReference type="GO" id="GO:0003950">
    <property type="term" value="F:NAD+ poly-ADP-ribosyltransferase activity"/>
    <property type="evidence" value="ECO:0007669"/>
    <property type="project" value="InterPro"/>
</dbReference>
<reference evidence="9 10" key="1">
    <citation type="submission" date="2017-07" db="EMBL/GenBank/DDBJ databases">
        <title>An improved, manually edited Actinidia chinensis var. chinensis (kiwifruit) genome highlights the challenges associated with draft genomes and gene prediction in plants.</title>
        <authorList>
            <person name="Pilkington S."/>
            <person name="Crowhurst R."/>
            <person name="Hilario E."/>
            <person name="Nardozza S."/>
            <person name="Fraser L."/>
            <person name="Peng Y."/>
            <person name="Gunaseelan K."/>
            <person name="Simpson R."/>
            <person name="Tahir J."/>
            <person name="Deroles S."/>
            <person name="Templeton K."/>
            <person name="Luo Z."/>
            <person name="Davy M."/>
            <person name="Cheng C."/>
            <person name="Mcneilage M."/>
            <person name="Scaglione D."/>
            <person name="Liu Y."/>
            <person name="Zhang Q."/>
            <person name="Datson P."/>
            <person name="De Silva N."/>
            <person name="Gardiner S."/>
            <person name="Bassett H."/>
            <person name="Chagne D."/>
            <person name="Mccallum J."/>
            <person name="Dzierzon H."/>
            <person name="Deng C."/>
            <person name="Wang Y.-Y."/>
            <person name="Barron N."/>
            <person name="Manako K."/>
            <person name="Bowen J."/>
            <person name="Foster T."/>
            <person name="Erridge Z."/>
            <person name="Tiffin H."/>
            <person name="Waite C."/>
            <person name="Davies K."/>
            <person name="Grierson E."/>
            <person name="Laing W."/>
            <person name="Kirk R."/>
            <person name="Chen X."/>
            <person name="Wood M."/>
            <person name="Montefiori M."/>
            <person name="Brummell D."/>
            <person name="Schwinn K."/>
            <person name="Catanach A."/>
            <person name="Fullerton C."/>
            <person name="Li D."/>
            <person name="Meiyalaghan S."/>
            <person name="Nieuwenhuizen N."/>
            <person name="Read N."/>
            <person name="Prakash R."/>
            <person name="Hunter D."/>
            <person name="Zhang H."/>
            <person name="Mckenzie M."/>
            <person name="Knabel M."/>
            <person name="Harris A."/>
            <person name="Allan A."/>
            <person name="Chen A."/>
            <person name="Janssen B."/>
            <person name="Plunkett B."/>
            <person name="Dwamena C."/>
            <person name="Voogd C."/>
            <person name="Leif D."/>
            <person name="Lafferty D."/>
            <person name="Souleyre E."/>
            <person name="Varkonyi-Gasic E."/>
            <person name="Gambi F."/>
            <person name="Hanley J."/>
            <person name="Yao J.-L."/>
            <person name="Cheung J."/>
            <person name="David K."/>
            <person name="Warren B."/>
            <person name="Marsh K."/>
            <person name="Snowden K."/>
            <person name="Lin-Wang K."/>
            <person name="Brian L."/>
            <person name="Martinez-Sanchez M."/>
            <person name="Wang M."/>
            <person name="Ileperuma N."/>
            <person name="Macnee N."/>
            <person name="Campin R."/>
            <person name="Mcatee P."/>
            <person name="Drummond R."/>
            <person name="Espley R."/>
            <person name="Ireland H."/>
            <person name="Wu R."/>
            <person name="Atkinson R."/>
            <person name="Karunairetnam S."/>
            <person name="Bulley S."/>
            <person name="Chunkath S."/>
            <person name="Hanley Z."/>
            <person name="Storey R."/>
            <person name="Thrimawithana A."/>
            <person name="Thomson S."/>
            <person name="David C."/>
            <person name="Testolin R."/>
        </authorList>
    </citation>
    <scope>NUCLEOTIDE SEQUENCE [LARGE SCALE GENOMIC DNA]</scope>
    <source>
        <strain evidence="10">cv. Red5</strain>
        <tissue evidence="9">Young leaf</tissue>
    </source>
</reference>
<keyword evidence="2" id="KW-0217">Developmental protein</keyword>
<feature type="domain" description="RST" evidence="8">
    <location>
        <begin position="515"/>
        <end position="586"/>
    </location>
</feature>
<dbReference type="OMA" id="ENSTQCA"/>
<dbReference type="Pfam" id="PF12174">
    <property type="entry name" value="RST"/>
    <property type="match status" value="1"/>
</dbReference>
<dbReference type="InterPro" id="IPR022003">
    <property type="entry name" value="RST"/>
</dbReference>
<evidence type="ECO:0000256" key="2">
    <source>
        <dbReference type="ARBA" id="ARBA00022473"/>
    </source>
</evidence>
<dbReference type="Pfam" id="PF23467">
    <property type="entry name" value="WWE_5"/>
    <property type="match status" value="1"/>
</dbReference>
<gene>
    <name evidence="9" type="ORF">CEY00_Acc22704</name>
</gene>
<dbReference type="Gramene" id="PSS01346">
    <property type="protein sequence ID" value="PSS01346"/>
    <property type="gene ID" value="CEY00_Acc22704"/>
</dbReference>
<dbReference type="PANTHER" id="PTHR32263:SF5">
    <property type="entry name" value="INACTIVE POLY [ADP-RIBOSE] POLYMERASE SRO1-RELATED"/>
    <property type="match status" value="1"/>
</dbReference>
<evidence type="ECO:0000256" key="1">
    <source>
        <dbReference type="ARBA" id="ARBA00004123"/>
    </source>
</evidence>
<dbReference type="OrthoDB" id="6133115at2759"/>
<dbReference type="InterPro" id="IPR044964">
    <property type="entry name" value="RCD1/SRO1-5"/>
</dbReference>
<evidence type="ECO:0000259" key="8">
    <source>
        <dbReference type="PROSITE" id="PS51879"/>
    </source>
</evidence>
<comment type="subcellular location">
    <subcellularLocation>
        <location evidence="1">Nucleus</location>
    </subcellularLocation>
</comment>
<evidence type="ECO:0000256" key="3">
    <source>
        <dbReference type="ARBA" id="ARBA00023016"/>
    </source>
</evidence>
<dbReference type="FunCoup" id="A0A2R6Q3A3">
    <property type="interactions" value="4808"/>
</dbReference>
<organism evidence="9 10">
    <name type="scientific">Actinidia chinensis var. chinensis</name>
    <name type="common">Chinese soft-hair kiwi</name>
    <dbReference type="NCBI Taxonomy" id="1590841"/>
    <lineage>
        <taxon>Eukaryota</taxon>
        <taxon>Viridiplantae</taxon>
        <taxon>Streptophyta</taxon>
        <taxon>Embryophyta</taxon>
        <taxon>Tracheophyta</taxon>
        <taxon>Spermatophyta</taxon>
        <taxon>Magnoliopsida</taxon>
        <taxon>eudicotyledons</taxon>
        <taxon>Gunneridae</taxon>
        <taxon>Pentapetalae</taxon>
        <taxon>asterids</taxon>
        <taxon>Ericales</taxon>
        <taxon>Actinidiaceae</taxon>
        <taxon>Actinidia</taxon>
    </lineage>
</organism>
<dbReference type="PROSITE" id="PS50918">
    <property type="entry name" value="WWE"/>
    <property type="match status" value="1"/>
</dbReference>